<dbReference type="InterPro" id="IPR001873">
    <property type="entry name" value="ENaC"/>
</dbReference>
<evidence type="ECO:0000256" key="4">
    <source>
        <dbReference type="ARBA" id="ARBA00022461"/>
    </source>
</evidence>
<reference evidence="14" key="2">
    <citation type="submission" date="2022-06" db="UniProtKB">
        <authorList>
            <consortium name="EnsemblMetazoa"/>
        </authorList>
    </citation>
    <scope>IDENTIFICATION</scope>
    <source>
        <strain evidence="14">DF5081</strain>
    </source>
</reference>
<proteinExistence type="inferred from homology"/>
<dbReference type="InterPro" id="IPR052338">
    <property type="entry name" value="Transposase_5"/>
</dbReference>
<keyword evidence="5 13" id="KW-0812">Transmembrane</keyword>
<keyword evidence="8 13" id="KW-0406">Ion transport</keyword>
<evidence type="ECO:0000256" key="8">
    <source>
        <dbReference type="ARBA" id="ARBA00023065"/>
    </source>
</evidence>
<dbReference type="PANTHER" id="PTHR23022:SF134">
    <property type="entry name" value="TRANSPOSABLE ELEMENT TC1 TRANSPOSASE"/>
    <property type="match status" value="1"/>
</dbReference>
<dbReference type="EnsemblMetazoa" id="CJA40721.1">
    <property type="protein sequence ID" value="CJA40721.1"/>
    <property type="gene ID" value="WBGene00216569"/>
</dbReference>
<keyword evidence="7" id="KW-0915">Sodium</keyword>
<dbReference type="Gene3D" id="1.10.287.820">
    <property type="entry name" value="Acid-sensing ion channel domain"/>
    <property type="match status" value="1"/>
</dbReference>
<comment type="subcellular location">
    <subcellularLocation>
        <location evidence="1">Membrane</location>
        <topology evidence="1">Multi-pass membrane protein</topology>
    </subcellularLocation>
</comment>
<dbReference type="Proteomes" id="UP000005237">
    <property type="component" value="Unassembled WGS sequence"/>
</dbReference>
<dbReference type="GO" id="GO:0016020">
    <property type="term" value="C:membrane"/>
    <property type="evidence" value="ECO:0007669"/>
    <property type="project" value="UniProtKB-SubCell"/>
</dbReference>
<dbReference type="AlphaFoldDB" id="A0A8R1ENK8"/>
<evidence type="ECO:0000256" key="11">
    <source>
        <dbReference type="ARBA" id="ARBA00023201"/>
    </source>
</evidence>
<reference evidence="15" key="1">
    <citation type="submission" date="2010-08" db="EMBL/GenBank/DDBJ databases">
        <authorList>
            <consortium name="Caenorhabditis japonica Sequencing Consortium"/>
            <person name="Wilson R.K."/>
        </authorList>
    </citation>
    <scope>NUCLEOTIDE SEQUENCE [LARGE SCALE GENOMIC DNA]</scope>
    <source>
        <strain evidence="15">DF5081</strain>
    </source>
</reference>
<evidence type="ECO:0000313" key="15">
    <source>
        <dbReference type="Proteomes" id="UP000005237"/>
    </source>
</evidence>
<evidence type="ECO:0000256" key="7">
    <source>
        <dbReference type="ARBA" id="ARBA00023053"/>
    </source>
</evidence>
<keyword evidence="11 13" id="KW-0739">Sodium transport</keyword>
<keyword evidence="12 13" id="KW-0407">Ion channel</keyword>
<comment type="similarity">
    <text evidence="2 13">Belongs to the amiloride-sensitive sodium channel (TC 1.A.6) family.</text>
</comment>
<dbReference type="GO" id="GO:0003676">
    <property type="term" value="F:nucleic acid binding"/>
    <property type="evidence" value="ECO:0007669"/>
    <property type="project" value="InterPro"/>
</dbReference>
<protein>
    <submittedName>
        <fullName evidence="14">Uncharacterized protein</fullName>
    </submittedName>
</protein>
<evidence type="ECO:0000256" key="12">
    <source>
        <dbReference type="ARBA" id="ARBA00023303"/>
    </source>
</evidence>
<keyword evidence="4 13" id="KW-0894">Sodium channel</keyword>
<evidence type="ECO:0000256" key="9">
    <source>
        <dbReference type="ARBA" id="ARBA00023136"/>
    </source>
</evidence>
<dbReference type="InterPro" id="IPR036397">
    <property type="entry name" value="RNaseH_sf"/>
</dbReference>
<dbReference type="Gene3D" id="3.30.420.10">
    <property type="entry name" value="Ribonuclease H-like superfamily/Ribonuclease H"/>
    <property type="match status" value="1"/>
</dbReference>
<keyword evidence="9" id="KW-0472">Membrane</keyword>
<dbReference type="GO" id="GO:0005272">
    <property type="term" value="F:sodium channel activity"/>
    <property type="evidence" value="ECO:0007669"/>
    <property type="project" value="UniProtKB-KW"/>
</dbReference>
<evidence type="ECO:0000256" key="1">
    <source>
        <dbReference type="ARBA" id="ARBA00004141"/>
    </source>
</evidence>
<evidence type="ECO:0000256" key="6">
    <source>
        <dbReference type="ARBA" id="ARBA00022989"/>
    </source>
</evidence>
<accession>A0A8R1ENK8</accession>
<evidence type="ECO:0000256" key="10">
    <source>
        <dbReference type="ARBA" id="ARBA00023180"/>
    </source>
</evidence>
<dbReference type="Pfam" id="PF00858">
    <property type="entry name" value="ASC"/>
    <property type="match status" value="1"/>
</dbReference>
<name>A0A8R1ENK8_CAEJA</name>
<keyword evidence="6" id="KW-1133">Transmembrane helix</keyword>
<evidence type="ECO:0000256" key="3">
    <source>
        <dbReference type="ARBA" id="ARBA00022448"/>
    </source>
</evidence>
<dbReference type="PANTHER" id="PTHR23022">
    <property type="entry name" value="TRANSPOSABLE ELEMENT-RELATED"/>
    <property type="match status" value="1"/>
</dbReference>
<keyword evidence="15" id="KW-1185">Reference proteome</keyword>
<keyword evidence="3 13" id="KW-0813">Transport</keyword>
<evidence type="ECO:0000313" key="14">
    <source>
        <dbReference type="EnsemblMetazoa" id="CJA40721.1"/>
    </source>
</evidence>
<evidence type="ECO:0000256" key="5">
    <source>
        <dbReference type="ARBA" id="ARBA00022692"/>
    </source>
</evidence>
<evidence type="ECO:0000256" key="2">
    <source>
        <dbReference type="ARBA" id="ARBA00007193"/>
    </source>
</evidence>
<organism evidence="14 15">
    <name type="scientific">Caenorhabditis japonica</name>
    <dbReference type="NCBI Taxonomy" id="281687"/>
    <lineage>
        <taxon>Eukaryota</taxon>
        <taxon>Metazoa</taxon>
        <taxon>Ecdysozoa</taxon>
        <taxon>Nematoda</taxon>
        <taxon>Chromadorea</taxon>
        <taxon>Rhabditida</taxon>
        <taxon>Rhabditina</taxon>
        <taxon>Rhabditomorpha</taxon>
        <taxon>Rhabditoidea</taxon>
        <taxon>Rhabditidae</taxon>
        <taxon>Peloderinae</taxon>
        <taxon>Caenorhabditis</taxon>
    </lineage>
</organism>
<keyword evidence="10" id="KW-0325">Glycoprotein</keyword>
<sequence>MKTQQDEYAPWYDTASINVFIHNRNEYVFSESVRYNMEPNAESTVNIFTGCLRTCYQDMIKQECGCMDPRYPKANNISSCQLSERNCVTDASDRAGDPSTWPSCLCPLPCSNQEYSVTWSKADFVSLKHRTRIEKQPYAQCPPKSSIWFLPWITCGKRQNDPTAPKRCWTVCQKPVKKPYISDRNRAARVAWARAHLNWTQSQWERVLWSDESKFMLFGSDGIYYLRRPVGTRYNRKYQTPTVKHDGRNVMTAWAQIPQSVLTNLPRRCQAIIDSRGFADKY</sequence>
<evidence type="ECO:0000256" key="13">
    <source>
        <dbReference type="RuleBase" id="RU000679"/>
    </source>
</evidence>